<keyword evidence="3" id="KW-1185">Reference proteome</keyword>
<dbReference type="EMBL" id="JAMKBJ010000002">
    <property type="protein sequence ID" value="MCZ8536375.1"/>
    <property type="molecule type" value="Genomic_DNA"/>
</dbReference>
<dbReference type="SMART" id="SM01234">
    <property type="entry name" value="Haemolytic"/>
    <property type="match status" value="1"/>
</dbReference>
<accession>A0A9X3LE75</accession>
<dbReference type="PANTHER" id="PTHR33383">
    <property type="entry name" value="MEMBRANE PROTEIN INSERTION EFFICIENCY FACTOR-RELATED"/>
    <property type="match status" value="1"/>
</dbReference>
<dbReference type="NCBIfam" id="TIGR00278">
    <property type="entry name" value="membrane protein insertion efficiency factor YidD"/>
    <property type="match status" value="1"/>
</dbReference>
<keyword evidence="1" id="KW-0472">Membrane</keyword>
<dbReference type="InterPro" id="IPR002696">
    <property type="entry name" value="Membr_insert_effic_factor_YidD"/>
</dbReference>
<dbReference type="Proteomes" id="UP001152173">
    <property type="component" value="Unassembled WGS sequence"/>
</dbReference>
<name>A0A9X3LE75_9BACL</name>
<comment type="similarity">
    <text evidence="1">Belongs to the UPF0161 family.</text>
</comment>
<proteinExistence type="inferred from homology"/>
<organism evidence="2 3">
    <name type="scientific">Paenisporosarcina quisquiliarum</name>
    <dbReference type="NCBI Taxonomy" id="365346"/>
    <lineage>
        <taxon>Bacteria</taxon>
        <taxon>Bacillati</taxon>
        <taxon>Bacillota</taxon>
        <taxon>Bacilli</taxon>
        <taxon>Bacillales</taxon>
        <taxon>Caryophanaceae</taxon>
        <taxon>Paenisporosarcina</taxon>
    </lineage>
</organism>
<comment type="caution">
    <text evidence="2">The sequence shown here is derived from an EMBL/GenBank/DDBJ whole genome shotgun (WGS) entry which is preliminary data.</text>
</comment>
<sequence length="76" mass="8848">MKFLVIGIFRFYQKFISPMTPPSCRFYPTCSHYGVEAVEKHGAFKGIYLAISRILRCHPFHEGGYDPVPEEWPPKK</sequence>
<dbReference type="HAMAP" id="MF_00386">
    <property type="entry name" value="UPF0161_YidD"/>
    <property type="match status" value="1"/>
</dbReference>
<dbReference type="Pfam" id="PF01809">
    <property type="entry name" value="YidD"/>
    <property type="match status" value="1"/>
</dbReference>
<reference evidence="2" key="1">
    <citation type="submission" date="2022-05" db="EMBL/GenBank/DDBJ databases">
        <authorList>
            <person name="Colautti A."/>
            <person name="Iacumin L."/>
        </authorList>
    </citation>
    <scope>NUCLEOTIDE SEQUENCE</scope>
    <source>
        <strain evidence="2">SK 55</strain>
    </source>
</reference>
<dbReference type="PANTHER" id="PTHR33383:SF1">
    <property type="entry name" value="MEMBRANE PROTEIN INSERTION EFFICIENCY FACTOR-RELATED"/>
    <property type="match status" value="1"/>
</dbReference>
<gene>
    <name evidence="2" type="primary">yidD</name>
    <name evidence="2" type="ORF">M9R32_04070</name>
</gene>
<evidence type="ECO:0000313" key="3">
    <source>
        <dbReference type="Proteomes" id="UP001152173"/>
    </source>
</evidence>
<comment type="function">
    <text evidence="1">Could be involved in insertion of integral membrane proteins into the membrane.</text>
</comment>
<protein>
    <recommendedName>
        <fullName evidence="1">Putative membrane protein insertion efficiency factor</fullName>
    </recommendedName>
</protein>
<dbReference type="RefSeq" id="WP_269925473.1">
    <property type="nucleotide sequence ID" value="NZ_JAMKBJ010000002.1"/>
</dbReference>
<dbReference type="GO" id="GO:0005886">
    <property type="term" value="C:plasma membrane"/>
    <property type="evidence" value="ECO:0007669"/>
    <property type="project" value="UniProtKB-SubCell"/>
</dbReference>
<keyword evidence="1" id="KW-1003">Cell membrane</keyword>
<evidence type="ECO:0000256" key="1">
    <source>
        <dbReference type="HAMAP-Rule" id="MF_00386"/>
    </source>
</evidence>
<comment type="subcellular location">
    <subcellularLocation>
        <location evidence="1">Cell membrane</location>
        <topology evidence="1">Peripheral membrane protein</topology>
        <orientation evidence="1">Cytoplasmic side</orientation>
    </subcellularLocation>
</comment>
<dbReference type="AlphaFoldDB" id="A0A9X3LE75"/>
<evidence type="ECO:0000313" key="2">
    <source>
        <dbReference type="EMBL" id="MCZ8536375.1"/>
    </source>
</evidence>